<comment type="similarity">
    <text evidence="1">Belongs to the aspartate/glutamate racemases family.</text>
</comment>
<dbReference type="InterPro" id="IPR004380">
    <property type="entry name" value="Asp_race"/>
</dbReference>
<dbReference type="PROSITE" id="PS00924">
    <property type="entry name" value="ASP_GLU_RACEMASE_2"/>
    <property type="match status" value="1"/>
</dbReference>
<dbReference type="EMBL" id="MN079159">
    <property type="protein sequence ID" value="QEA06657.1"/>
    <property type="molecule type" value="Genomic_DNA"/>
</dbReference>
<name>A0A5B8RIQ7_9ZZZZ</name>
<dbReference type="NCBIfam" id="TIGR00035">
    <property type="entry name" value="asp_race"/>
    <property type="match status" value="1"/>
</dbReference>
<evidence type="ECO:0000256" key="2">
    <source>
        <dbReference type="ARBA" id="ARBA00023235"/>
    </source>
</evidence>
<dbReference type="PANTHER" id="PTHR21198">
    <property type="entry name" value="GLUTAMATE RACEMASE"/>
    <property type="match status" value="1"/>
</dbReference>
<dbReference type="PANTHER" id="PTHR21198:SF7">
    <property type="entry name" value="ASPARTATE-GLUTAMATE RACEMASE FAMILY"/>
    <property type="match status" value="1"/>
</dbReference>
<protein>
    <submittedName>
        <fullName evidence="3">Putative amino-acid racemase</fullName>
        <ecNumber evidence="3">5.1.1.-</ecNumber>
    </submittedName>
</protein>
<dbReference type="Gene3D" id="3.40.50.1860">
    <property type="match status" value="2"/>
</dbReference>
<evidence type="ECO:0000256" key="1">
    <source>
        <dbReference type="ARBA" id="ARBA00007847"/>
    </source>
</evidence>
<proteinExistence type="inferred from homology"/>
<organism evidence="3">
    <name type="scientific">uncultured organism</name>
    <dbReference type="NCBI Taxonomy" id="155900"/>
    <lineage>
        <taxon>unclassified sequences</taxon>
        <taxon>environmental samples</taxon>
    </lineage>
</organism>
<dbReference type="InterPro" id="IPR001920">
    <property type="entry name" value="Asp/Glu_race"/>
</dbReference>
<dbReference type="InterPro" id="IPR015942">
    <property type="entry name" value="Asp/Glu/hydantoin_racemase"/>
</dbReference>
<sequence length="249" mass="25847">MSEPVVGVIGGMGPEATVELMQRVIDATPAADDADHIHMLVDNNPKVPSRIKALIEGAGEDPGPTIAGMARSLEGCGADFLVIPCNTAHHYWGDAAAAVSVPVWNLVDLTLATVTAKTGTPARVGMLASPALRKVALYEQYAQRHGVSLVYPGDEGGLLEVIRAVKADRVTSREVALLAAAARELAEGGADALVLGCTEFSLIADRFAAPVPAFDTLQVLAERIVAYVKHGVSPGDRGVPAGVPVTTGW</sequence>
<accession>A0A5B8RIQ7</accession>
<dbReference type="SUPFAM" id="SSF53681">
    <property type="entry name" value="Aspartate/glutamate racemase"/>
    <property type="match status" value="2"/>
</dbReference>
<dbReference type="InterPro" id="IPR033134">
    <property type="entry name" value="Asp/Glu_racemase_AS_2"/>
</dbReference>
<dbReference type="EC" id="5.1.1.-" evidence="3"/>
<dbReference type="Pfam" id="PF01177">
    <property type="entry name" value="Asp_Glu_race"/>
    <property type="match status" value="1"/>
</dbReference>
<dbReference type="GO" id="GO:0047661">
    <property type="term" value="F:amino-acid racemase activity"/>
    <property type="evidence" value="ECO:0007669"/>
    <property type="project" value="InterPro"/>
</dbReference>
<gene>
    <name evidence="3" type="primary">racX</name>
    <name evidence="3" type="ORF">KBTEX_02997</name>
</gene>
<keyword evidence="2 3" id="KW-0413">Isomerase</keyword>
<evidence type="ECO:0000313" key="3">
    <source>
        <dbReference type="EMBL" id="QEA06657.1"/>
    </source>
</evidence>
<dbReference type="AlphaFoldDB" id="A0A5B8RIQ7"/>
<reference evidence="3" key="1">
    <citation type="submission" date="2019-06" db="EMBL/GenBank/DDBJ databases">
        <authorList>
            <person name="Murdoch R.W."/>
            <person name="Fathepure B."/>
        </authorList>
    </citation>
    <scope>NUCLEOTIDE SEQUENCE</scope>
</reference>